<dbReference type="EMBL" id="NJHN03000008">
    <property type="protein sequence ID" value="KAH9426597.1"/>
    <property type="molecule type" value="Genomic_DNA"/>
</dbReference>
<proteinExistence type="predicted"/>
<accession>A0ABQ8JWH9</accession>
<gene>
    <name evidence="1" type="ORF">DERP_002696</name>
</gene>
<reference evidence="1 2" key="1">
    <citation type="journal article" date="2018" name="J. Allergy Clin. Immunol.">
        <title>High-quality assembly of Dermatophagoides pteronyssinus genome and transcriptome reveals a wide range of novel allergens.</title>
        <authorList>
            <person name="Liu X.Y."/>
            <person name="Yang K.Y."/>
            <person name="Wang M.Q."/>
            <person name="Kwok J.S."/>
            <person name="Zeng X."/>
            <person name="Yang Z."/>
            <person name="Xiao X.J."/>
            <person name="Lau C.P."/>
            <person name="Li Y."/>
            <person name="Huang Z.M."/>
            <person name="Ba J.G."/>
            <person name="Yim A.K."/>
            <person name="Ouyang C.Y."/>
            <person name="Ngai S.M."/>
            <person name="Chan T.F."/>
            <person name="Leung E.L."/>
            <person name="Liu L."/>
            <person name="Liu Z.G."/>
            <person name="Tsui S.K."/>
        </authorList>
    </citation>
    <scope>NUCLEOTIDE SEQUENCE [LARGE SCALE GENOMIC DNA]</scope>
    <source>
        <strain evidence="1">Derp</strain>
    </source>
</reference>
<protein>
    <submittedName>
        <fullName evidence="1">Uncharacterized protein</fullName>
    </submittedName>
</protein>
<comment type="caution">
    <text evidence="1">The sequence shown here is derived from an EMBL/GenBank/DDBJ whole genome shotgun (WGS) entry which is preliminary data.</text>
</comment>
<keyword evidence="2" id="KW-1185">Reference proteome</keyword>
<evidence type="ECO:0000313" key="2">
    <source>
        <dbReference type="Proteomes" id="UP000887458"/>
    </source>
</evidence>
<sequence>MCFIISDQSWIDLNMKIMRKTKYSNSIHIDGHHSFIHSHYRSHVLSRDSSILVFEYDPGSWRQEPIIYIN</sequence>
<reference evidence="1 2" key="2">
    <citation type="journal article" date="2022" name="Mol. Biol. Evol.">
        <title>Comparative Genomics Reveals Insights into the Divergent Evolution of Astigmatic Mites and Household Pest Adaptations.</title>
        <authorList>
            <person name="Xiong Q."/>
            <person name="Wan A.T."/>
            <person name="Liu X."/>
            <person name="Fung C.S."/>
            <person name="Xiao X."/>
            <person name="Malainual N."/>
            <person name="Hou J."/>
            <person name="Wang L."/>
            <person name="Wang M."/>
            <person name="Yang K.Y."/>
            <person name="Cui Y."/>
            <person name="Leung E.L."/>
            <person name="Nong W."/>
            <person name="Shin S.K."/>
            <person name="Au S.W."/>
            <person name="Jeong K.Y."/>
            <person name="Chew F.T."/>
            <person name="Hui J.H."/>
            <person name="Leung T.F."/>
            <person name="Tungtrongchitr A."/>
            <person name="Zhong N."/>
            <person name="Liu Z."/>
            <person name="Tsui S.K."/>
        </authorList>
    </citation>
    <scope>NUCLEOTIDE SEQUENCE [LARGE SCALE GENOMIC DNA]</scope>
    <source>
        <strain evidence="1">Derp</strain>
    </source>
</reference>
<name>A0ABQ8JWH9_DERPT</name>
<evidence type="ECO:0000313" key="1">
    <source>
        <dbReference type="EMBL" id="KAH9426597.1"/>
    </source>
</evidence>
<dbReference type="Proteomes" id="UP000887458">
    <property type="component" value="Unassembled WGS sequence"/>
</dbReference>
<organism evidence="1 2">
    <name type="scientific">Dermatophagoides pteronyssinus</name>
    <name type="common">European house dust mite</name>
    <dbReference type="NCBI Taxonomy" id="6956"/>
    <lineage>
        <taxon>Eukaryota</taxon>
        <taxon>Metazoa</taxon>
        <taxon>Ecdysozoa</taxon>
        <taxon>Arthropoda</taxon>
        <taxon>Chelicerata</taxon>
        <taxon>Arachnida</taxon>
        <taxon>Acari</taxon>
        <taxon>Acariformes</taxon>
        <taxon>Sarcoptiformes</taxon>
        <taxon>Astigmata</taxon>
        <taxon>Psoroptidia</taxon>
        <taxon>Analgoidea</taxon>
        <taxon>Pyroglyphidae</taxon>
        <taxon>Dermatophagoidinae</taxon>
        <taxon>Dermatophagoides</taxon>
    </lineage>
</organism>